<dbReference type="InterPro" id="IPR013651">
    <property type="entry name" value="ATP-grasp_RimK-type"/>
</dbReference>
<feature type="domain" description="ATP-grasp" evidence="2">
    <location>
        <begin position="67"/>
        <end position="322"/>
    </location>
</feature>
<dbReference type="Proteomes" id="UP000183605">
    <property type="component" value="Unassembled WGS sequence"/>
</dbReference>
<dbReference type="GO" id="GO:0005737">
    <property type="term" value="C:cytoplasm"/>
    <property type="evidence" value="ECO:0007669"/>
    <property type="project" value="TreeGrafter"/>
</dbReference>
<dbReference type="EMBL" id="MNXQ01000020">
    <property type="protein sequence ID" value="OIP03916.1"/>
    <property type="molecule type" value="Genomic_DNA"/>
</dbReference>
<sequence>MPQFTNSNLQILFAAAQKLNLSPVVISVQPPILSFRSGQRTHQITEKSFGLNSTKTINLSLNKSKTIKKLSQYHLPVPQQIIVHSVKEYLSACQSARWRIPQVIKPLTGQKGQFVFLNIQNKKSGQSAVKEVLNHYPDGCLIESYHQGNDYRFFVLNFKVIGVAQRLTPTISGNGRSTIKQLIDAENQRRLELWQTSGKRLLNRMRNWQRISWHLHLQGQSLQAVLPKNKTITLYPIPNFSTGGSVKTIPLRSVNPALIRLAETAAKIIGLKICGIDIIAGPDLSGECRIIELNSDPGLRLHDWPNQGKSQHVAEKILSYISTGINSKLS</sequence>
<dbReference type="SUPFAM" id="SSF56059">
    <property type="entry name" value="Glutathione synthetase ATP-binding domain-like"/>
    <property type="match status" value="1"/>
</dbReference>
<dbReference type="Gene3D" id="3.30.470.20">
    <property type="entry name" value="ATP-grasp fold, B domain"/>
    <property type="match status" value="2"/>
</dbReference>
<dbReference type="AlphaFoldDB" id="A0A1J5AZF4"/>
<dbReference type="PROSITE" id="PS50975">
    <property type="entry name" value="ATP_GRASP"/>
    <property type="match status" value="1"/>
</dbReference>
<accession>A0A1J5AZF4</accession>
<dbReference type="InterPro" id="IPR011761">
    <property type="entry name" value="ATP-grasp"/>
</dbReference>
<name>A0A1J5AZF4_9BACT</name>
<dbReference type="GO" id="GO:0009432">
    <property type="term" value="P:SOS response"/>
    <property type="evidence" value="ECO:0007669"/>
    <property type="project" value="TreeGrafter"/>
</dbReference>
<organism evidence="3 4">
    <name type="scientific">Candidatus Beckwithbacteria bacterium CG2_30_44_31</name>
    <dbReference type="NCBI Taxonomy" id="1805035"/>
    <lineage>
        <taxon>Bacteria</taxon>
        <taxon>Candidatus Beckwithiibacteriota</taxon>
    </lineage>
</organism>
<gene>
    <name evidence="3" type="ORF">AUK18_01035</name>
</gene>
<keyword evidence="1" id="KW-0067">ATP-binding</keyword>
<comment type="caution">
    <text evidence="3">The sequence shown here is derived from an EMBL/GenBank/DDBJ whole genome shotgun (WGS) entry which is preliminary data.</text>
</comment>
<dbReference type="PANTHER" id="PTHR21621">
    <property type="entry name" value="RIBOSOMAL PROTEIN S6 MODIFICATION PROTEIN"/>
    <property type="match status" value="1"/>
</dbReference>
<reference evidence="3 4" key="1">
    <citation type="journal article" date="2016" name="Environ. Microbiol.">
        <title>Genomic resolution of a cold subsurface aquifer community provides metabolic insights for novel microbes adapted to high CO concentrations.</title>
        <authorList>
            <person name="Probst A.J."/>
            <person name="Castelle C.J."/>
            <person name="Singh A."/>
            <person name="Brown C.T."/>
            <person name="Anantharaman K."/>
            <person name="Sharon I."/>
            <person name="Hug L.A."/>
            <person name="Burstein D."/>
            <person name="Emerson J.B."/>
            <person name="Thomas B.C."/>
            <person name="Banfield J.F."/>
        </authorList>
    </citation>
    <scope>NUCLEOTIDE SEQUENCE [LARGE SCALE GENOMIC DNA]</scope>
    <source>
        <strain evidence="3">CG2_30_44_31</strain>
    </source>
</reference>
<dbReference type="GO" id="GO:0018169">
    <property type="term" value="F:ribosomal S6-glutamic acid ligase activity"/>
    <property type="evidence" value="ECO:0007669"/>
    <property type="project" value="TreeGrafter"/>
</dbReference>
<evidence type="ECO:0000256" key="1">
    <source>
        <dbReference type="PROSITE-ProRule" id="PRU00409"/>
    </source>
</evidence>
<evidence type="ECO:0000313" key="3">
    <source>
        <dbReference type="EMBL" id="OIP03916.1"/>
    </source>
</evidence>
<dbReference type="GO" id="GO:0046872">
    <property type="term" value="F:metal ion binding"/>
    <property type="evidence" value="ECO:0007669"/>
    <property type="project" value="InterPro"/>
</dbReference>
<dbReference type="Pfam" id="PF08443">
    <property type="entry name" value="RimK"/>
    <property type="match status" value="1"/>
</dbReference>
<evidence type="ECO:0000259" key="2">
    <source>
        <dbReference type="PROSITE" id="PS50975"/>
    </source>
</evidence>
<keyword evidence="1" id="KW-0547">Nucleotide-binding</keyword>
<protein>
    <recommendedName>
        <fullName evidence="2">ATP-grasp domain-containing protein</fullName>
    </recommendedName>
</protein>
<proteinExistence type="predicted"/>
<evidence type="ECO:0000313" key="4">
    <source>
        <dbReference type="Proteomes" id="UP000183605"/>
    </source>
</evidence>
<dbReference type="PANTHER" id="PTHR21621:SF0">
    <property type="entry name" value="BETA-CITRYLGLUTAMATE SYNTHASE B-RELATED"/>
    <property type="match status" value="1"/>
</dbReference>
<dbReference type="GO" id="GO:0005524">
    <property type="term" value="F:ATP binding"/>
    <property type="evidence" value="ECO:0007669"/>
    <property type="project" value="UniProtKB-UniRule"/>
</dbReference>